<evidence type="ECO:0000313" key="9">
    <source>
        <dbReference type="Proteomes" id="UP000422989"/>
    </source>
</evidence>
<evidence type="ECO:0000256" key="1">
    <source>
        <dbReference type="ARBA" id="ARBA00004370"/>
    </source>
</evidence>
<dbReference type="SUPFAM" id="SSF117892">
    <property type="entry name" value="Band 7/SPFH domain"/>
    <property type="match status" value="1"/>
</dbReference>
<proteinExistence type="inferred from homology"/>
<keyword evidence="4" id="KW-0175">Coiled coil</keyword>
<dbReference type="PANTHER" id="PTHR13806">
    <property type="entry name" value="FLOTILLIN-RELATED"/>
    <property type="match status" value="1"/>
</dbReference>
<feature type="transmembrane region" description="Helical" evidence="6">
    <location>
        <begin position="6"/>
        <end position="35"/>
    </location>
</feature>
<keyword evidence="6" id="KW-1133">Transmembrane helix</keyword>
<evidence type="ECO:0000256" key="5">
    <source>
        <dbReference type="SAM" id="MobiDB-lite"/>
    </source>
</evidence>
<feature type="region of interest" description="Disordered" evidence="5">
    <location>
        <begin position="452"/>
        <end position="487"/>
    </location>
</feature>
<keyword evidence="6" id="KW-0812">Transmembrane</keyword>
<evidence type="ECO:0000313" key="8">
    <source>
        <dbReference type="EMBL" id="QGU28636.1"/>
    </source>
</evidence>
<dbReference type="Pfam" id="PF15975">
    <property type="entry name" value="Flot"/>
    <property type="match status" value="1"/>
</dbReference>
<feature type="compositionally biased region" description="Low complexity" evidence="5">
    <location>
        <begin position="452"/>
        <end position="461"/>
    </location>
</feature>
<evidence type="ECO:0000256" key="3">
    <source>
        <dbReference type="ARBA" id="ARBA00023136"/>
    </source>
</evidence>
<dbReference type="GO" id="GO:0002020">
    <property type="term" value="F:protease binding"/>
    <property type="evidence" value="ECO:0007669"/>
    <property type="project" value="TreeGrafter"/>
</dbReference>
<keyword evidence="3 6" id="KW-0472">Membrane</keyword>
<organism evidence="8 9">
    <name type="scientific">Microbacterium oryzae</name>
    <dbReference type="NCBI Taxonomy" id="743009"/>
    <lineage>
        <taxon>Bacteria</taxon>
        <taxon>Bacillati</taxon>
        <taxon>Actinomycetota</taxon>
        <taxon>Actinomycetes</taxon>
        <taxon>Micrococcales</taxon>
        <taxon>Microbacteriaceae</taxon>
        <taxon>Microbacterium</taxon>
    </lineage>
</organism>
<feature type="coiled-coil region" evidence="4">
    <location>
        <begin position="270"/>
        <end position="301"/>
    </location>
</feature>
<evidence type="ECO:0000259" key="7">
    <source>
        <dbReference type="SMART" id="SM00244"/>
    </source>
</evidence>
<dbReference type="InterPro" id="IPR031905">
    <property type="entry name" value="Flotillin_C"/>
</dbReference>
<dbReference type="Gene3D" id="3.30.479.30">
    <property type="entry name" value="Band 7 domain"/>
    <property type="match status" value="1"/>
</dbReference>
<dbReference type="Proteomes" id="UP000422989">
    <property type="component" value="Chromosome"/>
</dbReference>
<dbReference type="CDD" id="cd03399">
    <property type="entry name" value="SPFH_flotillin"/>
    <property type="match status" value="1"/>
</dbReference>
<reference evidence="8 9" key="1">
    <citation type="submission" date="2018-09" db="EMBL/GenBank/DDBJ databases">
        <title>Whole genome sequencing of Microbacterium oryzae strain MB-10T.</title>
        <authorList>
            <person name="Das S.K."/>
        </authorList>
    </citation>
    <scope>NUCLEOTIDE SEQUENCE [LARGE SCALE GENOMIC DNA]</scope>
    <source>
        <strain evidence="8 9">MB-10</strain>
    </source>
</reference>
<comment type="similarity">
    <text evidence="2">Belongs to the band 7/mec-2 family. Flotillin subfamily.</text>
</comment>
<evidence type="ECO:0000256" key="2">
    <source>
        <dbReference type="ARBA" id="ARBA00007161"/>
    </source>
</evidence>
<accession>A0A6I6DWT4</accession>
<dbReference type="SMART" id="SM00244">
    <property type="entry name" value="PHB"/>
    <property type="match status" value="1"/>
</dbReference>
<protein>
    <submittedName>
        <fullName evidence="8">Flotillin family protein</fullName>
    </submittedName>
</protein>
<keyword evidence="9" id="KW-1185">Reference proteome</keyword>
<dbReference type="InterPro" id="IPR027705">
    <property type="entry name" value="Flotillin_fam"/>
</dbReference>
<dbReference type="RefSeq" id="WP_156243185.1">
    <property type="nucleotide sequence ID" value="NZ_BAAAZL010000007.1"/>
</dbReference>
<dbReference type="Pfam" id="PF01145">
    <property type="entry name" value="Band_7"/>
    <property type="match status" value="1"/>
</dbReference>
<gene>
    <name evidence="8" type="ORF">D7D94_13875</name>
</gene>
<evidence type="ECO:0000256" key="6">
    <source>
        <dbReference type="SAM" id="Phobius"/>
    </source>
</evidence>
<dbReference type="AlphaFoldDB" id="A0A6I6DWT4"/>
<feature type="domain" description="Band 7" evidence="7">
    <location>
        <begin position="36"/>
        <end position="209"/>
    </location>
</feature>
<dbReference type="InterPro" id="IPR001107">
    <property type="entry name" value="Band_7"/>
</dbReference>
<sequence>MEGFIAAAGGAGAVVAIAVVAVVLIVAALIGTLVLRGWYKVARADEALIIVGKKQKSKDGTPSNVSVIRGGGAVVNPITQRAETLSLRARQIMVKPTAQSIQGVTVDVTGVALVKVGSTPDAIASAAERFVSQDDAIEVFTTEQLEGALRGVVATLTVEQLMRDRQELSDQIAALIKSDLEDQGLVLDSFQIQGITDQNGYIDALGAEEVSKVKRQAEIARIDAERQIKAREIATSEETLIEQTAFDRNSAAAAADVGQARAEAEQAEALARARAQQGVLMQEAENKQAELDADVKRVADAALYERQKRADADAYARVKEAEAAALIAEQDARAIRIKAEADAEAVRVEGDAKAAAIEAEAAALAKNQDAFLAQRALDALVPMMTEFAKGYANVGSVTVLAGGGAEGASTHLAGETAAGMRSMFDSVRAATGVDLSAVIQGHAVGRGMAAGARVEETAPAARTEEPAAPRVTAAETQETVESAGAPS</sequence>
<dbReference type="InterPro" id="IPR036013">
    <property type="entry name" value="Band_7/SPFH_dom_sf"/>
</dbReference>
<dbReference type="EMBL" id="CP032550">
    <property type="protein sequence ID" value="QGU28636.1"/>
    <property type="molecule type" value="Genomic_DNA"/>
</dbReference>
<dbReference type="KEGG" id="moj:D7D94_13875"/>
<name>A0A6I6DWT4_9MICO</name>
<dbReference type="GO" id="GO:0005886">
    <property type="term" value="C:plasma membrane"/>
    <property type="evidence" value="ECO:0007669"/>
    <property type="project" value="TreeGrafter"/>
</dbReference>
<evidence type="ECO:0000256" key="4">
    <source>
        <dbReference type="SAM" id="Coils"/>
    </source>
</evidence>
<dbReference type="GO" id="GO:0072659">
    <property type="term" value="P:protein localization to plasma membrane"/>
    <property type="evidence" value="ECO:0007669"/>
    <property type="project" value="TreeGrafter"/>
</dbReference>
<dbReference type="OrthoDB" id="9786220at2"/>
<dbReference type="PANTHER" id="PTHR13806:SF46">
    <property type="entry name" value="FLOTILLIN-1-RELATED"/>
    <property type="match status" value="1"/>
</dbReference>
<comment type="subcellular location">
    <subcellularLocation>
        <location evidence="1">Membrane</location>
    </subcellularLocation>
</comment>